<dbReference type="EMBL" id="PDNA01000007">
    <property type="protein sequence ID" value="PGH27391.1"/>
    <property type="molecule type" value="Genomic_DNA"/>
</dbReference>
<gene>
    <name evidence="3" type="ORF">AJ80_00869</name>
</gene>
<dbReference type="OrthoDB" id="5419608at2759"/>
<feature type="signal peptide" evidence="2">
    <location>
        <begin position="1"/>
        <end position="18"/>
    </location>
</feature>
<feature type="compositionally biased region" description="Polar residues" evidence="1">
    <location>
        <begin position="154"/>
        <end position="174"/>
    </location>
</feature>
<evidence type="ECO:0000313" key="4">
    <source>
        <dbReference type="Proteomes" id="UP000224634"/>
    </source>
</evidence>
<dbReference type="AlphaFoldDB" id="A0A2B7Z247"/>
<sequence length="212" mass="21870">MQIKTVLPVLALVATAFAAPEAAKRQNLDDLNLDDIDLDDLNRGLDELKSKLPNDFTLPTTLPTDIANQIDDVRSKAGDSLDDALASVTFPPDFFQVIQTAIPASSLSAIMEAPEKWASDLASSAKDGKTPDWYVALPSSIKDFLEGPTGGAVTATQTGDSTAAPTGDADSTGTETDDAPAEQTSNPAVRPTSGVLGSFIGAAGVLGLALAL</sequence>
<evidence type="ECO:0000256" key="2">
    <source>
        <dbReference type="SAM" id="SignalP"/>
    </source>
</evidence>
<protein>
    <submittedName>
        <fullName evidence="3">Uncharacterized protein</fullName>
    </submittedName>
</protein>
<evidence type="ECO:0000256" key="1">
    <source>
        <dbReference type="SAM" id="MobiDB-lite"/>
    </source>
</evidence>
<evidence type="ECO:0000313" key="3">
    <source>
        <dbReference type="EMBL" id="PGH27391.1"/>
    </source>
</evidence>
<name>A0A2B7Z247_POLH7</name>
<feature type="region of interest" description="Disordered" evidence="1">
    <location>
        <begin position="148"/>
        <end position="192"/>
    </location>
</feature>
<proteinExistence type="predicted"/>
<accession>A0A2B7Z247</accession>
<comment type="caution">
    <text evidence="3">The sequence shown here is derived from an EMBL/GenBank/DDBJ whole genome shotgun (WGS) entry which is preliminary data.</text>
</comment>
<keyword evidence="4" id="KW-1185">Reference proteome</keyword>
<reference evidence="3 4" key="1">
    <citation type="submission" date="2017-10" db="EMBL/GenBank/DDBJ databases">
        <title>Comparative genomics in systemic dimorphic fungi from Ajellomycetaceae.</title>
        <authorList>
            <person name="Munoz J.F."/>
            <person name="Mcewen J.G."/>
            <person name="Clay O.K."/>
            <person name="Cuomo C.A."/>
        </authorList>
    </citation>
    <scope>NUCLEOTIDE SEQUENCE [LARGE SCALE GENOMIC DNA]</scope>
    <source>
        <strain evidence="3 4">UAMH7299</strain>
    </source>
</reference>
<keyword evidence="2" id="KW-0732">Signal</keyword>
<feature type="chain" id="PRO_5012767227" evidence="2">
    <location>
        <begin position="19"/>
        <end position="212"/>
    </location>
</feature>
<dbReference type="Proteomes" id="UP000224634">
    <property type="component" value="Unassembled WGS sequence"/>
</dbReference>
<organism evidence="3 4">
    <name type="scientific">Polytolypa hystricis (strain UAMH7299)</name>
    <dbReference type="NCBI Taxonomy" id="1447883"/>
    <lineage>
        <taxon>Eukaryota</taxon>
        <taxon>Fungi</taxon>
        <taxon>Dikarya</taxon>
        <taxon>Ascomycota</taxon>
        <taxon>Pezizomycotina</taxon>
        <taxon>Eurotiomycetes</taxon>
        <taxon>Eurotiomycetidae</taxon>
        <taxon>Onygenales</taxon>
        <taxon>Onygenales incertae sedis</taxon>
        <taxon>Polytolypa</taxon>
    </lineage>
</organism>